<evidence type="ECO:0000313" key="4">
    <source>
        <dbReference type="WBParaSite" id="EVEC_0000678701-mRNA-1"/>
    </source>
</evidence>
<proteinExistence type="predicted"/>
<sequence>MLSAKSTTMTMIGVEIVLACTAFIASFSILCAQLQSTSAYKDKQKPSIPLIMVCIISFLSIATTAYTYMGFSRHNAMLMLPHIIVRVRANRHLCLPHFLHYAFNQVKLLG</sequence>
<gene>
    <name evidence="2" type="ORF">EVEC_LOCUS6335</name>
</gene>
<dbReference type="Proteomes" id="UP000274131">
    <property type="component" value="Unassembled WGS sequence"/>
</dbReference>
<evidence type="ECO:0000313" key="3">
    <source>
        <dbReference type="Proteomes" id="UP000274131"/>
    </source>
</evidence>
<reference evidence="4" key="1">
    <citation type="submission" date="2017-02" db="UniProtKB">
        <authorList>
            <consortium name="WormBaseParasite"/>
        </authorList>
    </citation>
    <scope>IDENTIFICATION</scope>
</reference>
<keyword evidence="1" id="KW-0812">Transmembrane</keyword>
<keyword evidence="3" id="KW-1185">Reference proteome</keyword>
<evidence type="ECO:0000313" key="2">
    <source>
        <dbReference type="EMBL" id="VDD91584.1"/>
    </source>
</evidence>
<keyword evidence="1" id="KW-1133">Transmembrane helix</keyword>
<dbReference type="WBParaSite" id="EVEC_0000678701-mRNA-1">
    <property type="protein sequence ID" value="EVEC_0000678701-mRNA-1"/>
    <property type="gene ID" value="EVEC_0000678701"/>
</dbReference>
<dbReference type="AlphaFoldDB" id="A0A0N4V8S2"/>
<dbReference type="EMBL" id="UXUI01008472">
    <property type="protein sequence ID" value="VDD91584.1"/>
    <property type="molecule type" value="Genomic_DNA"/>
</dbReference>
<feature type="transmembrane region" description="Helical" evidence="1">
    <location>
        <begin position="47"/>
        <end position="69"/>
    </location>
</feature>
<name>A0A0N4V8S2_ENTVE</name>
<dbReference type="OrthoDB" id="5841292at2759"/>
<keyword evidence="1" id="KW-0472">Membrane</keyword>
<organism evidence="4">
    <name type="scientific">Enterobius vermicularis</name>
    <name type="common">Human pinworm</name>
    <dbReference type="NCBI Taxonomy" id="51028"/>
    <lineage>
        <taxon>Eukaryota</taxon>
        <taxon>Metazoa</taxon>
        <taxon>Ecdysozoa</taxon>
        <taxon>Nematoda</taxon>
        <taxon>Chromadorea</taxon>
        <taxon>Rhabditida</taxon>
        <taxon>Spirurina</taxon>
        <taxon>Oxyuridomorpha</taxon>
        <taxon>Oxyuroidea</taxon>
        <taxon>Oxyuridae</taxon>
        <taxon>Enterobius</taxon>
    </lineage>
</organism>
<reference evidence="2 3" key="2">
    <citation type="submission" date="2018-10" db="EMBL/GenBank/DDBJ databases">
        <authorList>
            <consortium name="Pathogen Informatics"/>
        </authorList>
    </citation>
    <scope>NUCLEOTIDE SEQUENCE [LARGE SCALE GENOMIC DNA]</scope>
</reference>
<protein>
    <submittedName>
        <fullName evidence="4">WAT1-related protein</fullName>
    </submittedName>
</protein>
<evidence type="ECO:0000256" key="1">
    <source>
        <dbReference type="SAM" id="Phobius"/>
    </source>
</evidence>
<accession>A0A0N4V8S2</accession>